<keyword evidence="4" id="KW-0238">DNA-binding</keyword>
<proteinExistence type="predicted"/>
<dbReference type="NCBIfam" id="TIGR00229">
    <property type="entry name" value="sensory_box"/>
    <property type="match status" value="1"/>
</dbReference>
<dbReference type="GO" id="GO:0006355">
    <property type="term" value="P:regulation of DNA-templated transcription"/>
    <property type="evidence" value="ECO:0007669"/>
    <property type="project" value="InterPro"/>
</dbReference>
<dbReference type="AlphaFoldDB" id="B4D928"/>
<reference evidence="9 10" key="1">
    <citation type="journal article" date="2011" name="J. Bacteriol.">
        <title>Genome sequence of Chthoniobacter flavus Ellin428, an aerobic heterotrophic soil bacterium.</title>
        <authorList>
            <person name="Kant R."/>
            <person name="van Passel M.W."/>
            <person name="Palva A."/>
            <person name="Lucas S."/>
            <person name="Lapidus A."/>
            <person name="Glavina Del Rio T."/>
            <person name="Dalin E."/>
            <person name="Tice H."/>
            <person name="Bruce D."/>
            <person name="Goodwin L."/>
            <person name="Pitluck S."/>
            <person name="Larimer F.W."/>
            <person name="Land M.L."/>
            <person name="Hauser L."/>
            <person name="Sangwan P."/>
            <person name="de Vos W.M."/>
            <person name="Janssen P.H."/>
            <person name="Smidt H."/>
        </authorList>
    </citation>
    <scope>NUCLEOTIDE SEQUENCE [LARGE SCALE GENOMIC DNA]</scope>
    <source>
        <strain evidence="9 10">Ellin428</strain>
    </source>
</reference>
<dbReference type="InterPro" id="IPR000014">
    <property type="entry name" value="PAS"/>
</dbReference>
<feature type="domain" description="Response regulatory" evidence="7">
    <location>
        <begin position="6"/>
        <end position="122"/>
    </location>
</feature>
<dbReference type="SMART" id="SM00448">
    <property type="entry name" value="REC"/>
    <property type="match status" value="1"/>
</dbReference>
<accession>B4D928</accession>
<sequence length="275" mass="30501">MSTELRILHLEDNDNDALLIEAALQRANFICTIDRVDTREAFLEGLARGGYDLILSDFSLPTFNGLAALELAHQRLPDVPFLFVSGTIGEDTAIDALKSGAIDYVLKQRLARLVPAVHRALTDAAERAALRRAEEAMIQSESKYRNLFECLSEAALLTDLRSGRVIDTNHQAEILFGKPRSQVLGSNIERLLTPGTLAEFRTHFGDQSPDTGERIIFEGEIPSVEGHAVPVAISATRIVLYGRHLVLGLYRDVTERKRAEAEIERLKAQLGERES</sequence>
<evidence type="ECO:0000313" key="9">
    <source>
        <dbReference type="EMBL" id="EDY17073.1"/>
    </source>
</evidence>
<keyword evidence="2" id="KW-0902">Two-component regulatory system</keyword>
<evidence type="ECO:0000259" key="7">
    <source>
        <dbReference type="PROSITE" id="PS50110"/>
    </source>
</evidence>
<dbReference type="SUPFAM" id="SSF52172">
    <property type="entry name" value="CheY-like"/>
    <property type="match status" value="1"/>
</dbReference>
<organism evidence="9 10">
    <name type="scientific">Chthoniobacter flavus Ellin428</name>
    <dbReference type="NCBI Taxonomy" id="497964"/>
    <lineage>
        <taxon>Bacteria</taxon>
        <taxon>Pseudomonadati</taxon>
        <taxon>Verrucomicrobiota</taxon>
        <taxon>Spartobacteria</taxon>
        <taxon>Chthoniobacterales</taxon>
        <taxon>Chthoniobacteraceae</taxon>
        <taxon>Chthoniobacter</taxon>
    </lineage>
</organism>
<feature type="domain" description="PAS" evidence="8">
    <location>
        <begin position="140"/>
        <end position="194"/>
    </location>
</feature>
<evidence type="ECO:0000256" key="3">
    <source>
        <dbReference type="ARBA" id="ARBA00023015"/>
    </source>
</evidence>
<dbReference type="CDD" id="cd00130">
    <property type="entry name" value="PAS"/>
    <property type="match status" value="1"/>
</dbReference>
<dbReference type="InterPro" id="IPR011006">
    <property type="entry name" value="CheY-like_superfamily"/>
</dbReference>
<dbReference type="SUPFAM" id="SSF55785">
    <property type="entry name" value="PYP-like sensor domain (PAS domain)"/>
    <property type="match status" value="1"/>
</dbReference>
<dbReference type="Pfam" id="PF00072">
    <property type="entry name" value="Response_reg"/>
    <property type="match status" value="1"/>
</dbReference>
<comment type="caution">
    <text evidence="9">The sequence shown here is derived from an EMBL/GenBank/DDBJ whole genome shotgun (WGS) entry which is preliminary data.</text>
</comment>
<dbReference type="PROSITE" id="PS50110">
    <property type="entry name" value="RESPONSE_REGULATORY"/>
    <property type="match status" value="1"/>
</dbReference>
<dbReference type="GO" id="GO:0032993">
    <property type="term" value="C:protein-DNA complex"/>
    <property type="evidence" value="ECO:0007669"/>
    <property type="project" value="TreeGrafter"/>
</dbReference>
<keyword evidence="1 6" id="KW-0597">Phosphoprotein</keyword>
<dbReference type="PROSITE" id="PS50112">
    <property type="entry name" value="PAS"/>
    <property type="match status" value="1"/>
</dbReference>
<dbReference type="Pfam" id="PF00989">
    <property type="entry name" value="PAS"/>
    <property type="match status" value="1"/>
</dbReference>
<protein>
    <submittedName>
        <fullName evidence="9">Putative PAS/PAC sensor protein</fullName>
    </submittedName>
</protein>
<gene>
    <name evidence="9" type="ORF">CfE428DRAFT_5418</name>
</gene>
<dbReference type="InterPro" id="IPR035965">
    <property type="entry name" value="PAS-like_dom_sf"/>
</dbReference>
<evidence type="ECO:0000256" key="1">
    <source>
        <dbReference type="ARBA" id="ARBA00022553"/>
    </source>
</evidence>
<dbReference type="eggNOG" id="COG2204">
    <property type="taxonomic scope" value="Bacteria"/>
</dbReference>
<feature type="modified residue" description="4-aspartylphosphate" evidence="6">
    <location>
        <position position="57"/>
    </location>
</feature>
<dbReference type="GO" id="GO:0000976">
    <property type="term" value="F:transcription cis-regulatory region binding"/>
    <property type="evidence" value="ECO:0007669"/>
    <property type="project" value="TreeGrafter"/>
</dbReference>
<keyword evidence="10" id="KW-1185">Reference proteome</keyword>
<dbReference type="CDD" id="cd00156">
    <property type="entry name" value="REC"/>
    <property type="match status" value="1"/>
</dbReference>
<dbReference type="GO" id="GO:0005829">
    <property type="term" value="C:cytosol"/>
    <property type="evidence" value="ECO:0007669"/>
    <property type="project" value="TreeGrafter"/>
</dbReference>
<dbReference type="PANTHER" id="PTHR48111:SF1">
    <property type="entry name" value="TWO-COMPONENT RESPONSE REGULATOR ORR33"/>
    <property type="match status" value="1"/>
</dbReference>
<keyword evidence="3" id="KW-0805">Transcription regulation</keyword>
<dbReference type="InParanoid" id="B4D928"/>
<evidence type="ECO:0000313" key="10">
    <source>
        <dbReference type="Proteomes" id="UP000005824"/>
    </source>
</evidence>
<dbReference type="InterPro" id="IPR039420">
    <property type="entry name" value="WalR-like"/>
</dbReference>
<dbReference type="InterPro" id="IPR013767">
    <property type="entry name" value="PAS_fold"/>
</dbReference>
<keyword evidence="5" id="KW-0804">Transcription</keyword>
<name>B4D928_9BACT</name>
<evidence type="ECO:0000259" key="8">
    <source>
        <dbReference type="PROSITE" id="PS50112"/>
    </source>
</evidence>
<dbReference type="STRING" id="497964.CfE428DRAFT_5418"/>
<evidence type="ECO:0000256" key="5">
    <source>
        <dbReference type="ARBA" id="ARBA00023163"/>
    </source>
</evidence>
<evidence type="ECO:0000256" key="4">
    <source>
        <dbReference type="ARBA" id="ARBA00023125"/>
    </source>
</evidence>
<dbReference type="SMART" id="SM00091">
    <property type="entry name" value="PAS"/>
    <property type="match status" value="1"/>
</dbReference>
<dbReference type="EMBL" id="ABVL01000024">
    <property type="protein sequence ID" value="EDY17073.1"/>
    <property type="molecule type" value="Genomic_DNA"/>
</dbReference>
<evidence type="ECO:0000256" key="2">
    <source>
        <dbReference type="ARBA" id="ARBA00023012"/>
    </source>
</evidence>
<dbReference type="GO" id="GO:0000156">
    <property type="term" value="F:phosphorelay response regulator activity"/>
    <property type="evidence" value="ECO:0007669"/>
    <property type="project" value="TreeGrafter"/>
</dbReference>
<dbReference type="InterPro" id="IPR001789">
    <property type="entry name" value="Sig_transdc_resp-reg_receiver"/>
</dbReference>
<evidence type="ECO:0000256" key="6">
    <source>
        <dbReference type="PROSITE-ProRule" id="PRU00169"/>
    </source>
</evidence>
<dbReference type="RefSeq" id="WP_006982739.1">
    <property type="nucleotide sequence ID" value="NZ_ABVL01000024.1"/>
</dbReference>
<dbReference type="Proteomes" id="UP000005824">
    <property type="component" value="Unassembled WGS sequence"/>
</dbReference>
<dbReference type="Gene3D" id="3.40.50.2300">
    <property type="match status" value="1"/>
</dbReference>
<dbReference type="Gene3D" id="3.30.450.20">
    <property type="entry name" value="PAS domain"/>
    <property type="match status" value="1"/>
</dbReference>
<dbReference type="PANTHER" id="PTHR48111">
    <property type="entry name" value="REGULATOR OF RPOS"/>
    <property type="match status" value="1"/>
</dbReference>